<dbReference type="SMART" id="SM00184">
    <property type="entry name" value="RING"/>
    <property type="match status" value="1"/>
</dbReference>
<dbReference type="PROSITE" id="PS50089">
    <property type="entry name" value="ZF_RING_2"/>
    <property type="match status" value="1"/>
</dbReference>
<dbReference type="InterPro" id="IPR017907">
    <property type="entry name" value="Znf_RING_CS"/>
</dbReference>
<dbReference type="PANTHER" id="PTHR24103">
    <property type="entry name" value="E3 UBIQUITIN-PROTEIN LIGASE TRIM"/>
    <property type="match status" value="1"/>
</dbReference>
<protein>
    <recommendedName>
        <fullName evidence="5">RING-type domain-containing protein</fullName>
    </recommendedName>
</protein>
<dbReference type="Pfam" id="PF13923">
    <property type="entry name" value="zf-C3HC4_2"/>
    <property type="match status" value="1"/>
</dbReference>
<dbReference type="GeneTree" id="ENSGT00940000164374"/>
<dbReference type="SUPFAM" id="SSF57850">
    <property type="entry name" value="RING/U-box"/>
    <property type="match status" value="1"/>
</dbReference>
<dbReference type="PROSITE" id="PS00518">
    <property type="entry name" value="ZF_RING_1"/>
    <property type="match status" value="1"/>
</dbReference>
<evidence type="ECO:0000256" key="4">
    <source>
        <dbReference type="PROSITE-ProRule" id="PRU00175"/>
    </source>
</evidence>
<proteinExistence type="predicted"/>
<dbReference type="GO" id="GO:0008270">
    <property type="term" value="F:zinc ion binding"/>
    <property type="evidence" value="ECO:0007669"/>
    <property type="project" value="UniProtKB-KW"/>
</dbReference>
<evidence type="ECO:0000256" key="3">
    <source>
        <dbReference type="ARBA" id="ARBA00022833"/>
    </source>
</evidence>
<dbReference type="Gene3D" id="3.30.40.10">
    <property type="entry name" value="Zinc/RING finger domain, C3HC4 (zinc finger)"/>
    <property type="match status" value="1"/>
</dbReference>
<dbReference type="Ensembl" id="ENSOSIT00000017441.1">
    <property type="protein sequence ID" value="ENSOSIP00000016493.1"/>
    <property type="gene ID" value="ENSOSIG00000009075.1"/>
</dbReference>
<reference evidence="6" key="1">
    <citation type="submission" date="2025-08" db="UniProtKB">
        <authorList>
            <consortium name="Ensembl"/>
        </authorList>
    </citation>
    <scope>IDENTIFICATION</scope>
</reference>
<keyword evidence="3" id="KW-0862">Zinc</keyword>
<evidence type="ECO:0000256" key="2">
    <source>
        <dbReference type="ARBA" id="ARBA00022771"/>
    </source>
</evidence>
<dbReference type="AlphaFoldDB" id="A0A8C7XQ07"/>
<evidence type="ECO:0000259" key="5">
    <source>
        <dbReference type="PROSITE" id="PS50089"/>
    </source>
</evidence>
<organism evidence="6 7">
    <name type="scientific">Oryzias sinensis</name>
    <name type="common">Chinese medaka</name>
    <dbReference type="NCBI Taxonomy" id="183150"/>
    <lineage>
        <taxon>Eukaryota</taxon>
        <taxon>Metazoa</taxon>
        <taxon>Chordata</taxon>
        <taxon>Craniata</taxon>
        <taxon>Vertebrata</taxon>
        <taxon>Euteleostomi</taxon>
        <taxon>Actinopterygii</taxon>
        <taxon>Neopterygii</taxon>
        <taxon>Teleostei</taxon>
        <taxon>Neoteleostei</taxon>
        <taxon>Acanthomorphata</taxon>
        <taxon>Ovalentaria</taxon>
        <taxon>Atherinomorphae</taxon>
        <taxon>Beloniformes</taxon>
        <taxon>Adrianichthyidae</taxon>
        <taxon>Oryziinae</taxon>
        <taxon>Oryzias</taxon>
    </lineage>
</organism>
<dbReference type="Gene3D" id="3.30.160.60">
    <property type="entry name" value="Classic Zinc Finger"/>
    <property type="match status" value="1"/>
</dbReference>
<name>A0A8C7XQ07_9TELE</name>
<reference evidence="6" key="2">
    <citation type="submission" date="2025-09" db="UniProtKB">
        <authorList>
            <consortium name="Ensembl"/>
        </authorList>
    </citation>
    <scope>IDENTIFICATION</scope>
</reference>
<evidence type="ECO:0000313" key="7">
    <source>
        <dbReference type="Proteomes" id="UP000694383"/>
    </source>
</evidence>
<keyword evidence="7" id="KW-1185">Reference proteome</keyword>
<dbReference type="InterPro" id="IPR013083">
    <property type="entry name" value="Znf_RING/FYVE/PHD"/>
</dbReference>
<keyword evidence="1" id="KW-0479">Metal-binding</keyword>
<keyword evidence="2 4" id="KW-0863">Zinc-finger</keyword>
<dbReference type="InterPro" id="IPR001841">
    <property type="entry name" value="Znf_RING"/>
</dbReference>
<dbReference type="Proteomes" id="UP000694383">
    <property type="component" value="Unplaced"/>
</dbReference>
<accession>A0A8C7XQ07</accession>
<feature type="domain" description="RING-type" evidence="5">
    <location>
        <begin position="23"/>
        <end position="61"/>
    </location>
</feature>
<sequence length="192" mass="21425">KEVIKQQEAAVMASPSYSEDLNCPLCLSLFNSPVVLPCGHSFCSPCITEALGSQQQCPLCRSAVAAGEAKCLPANLILKSLVEKAQREEQAAKVRRNTDIQHVLLVLSKVTQSDYLQPVCYQTLSTKKHEGHRFKPIKEAAQSLRTDLEMFLQSVAEDINVMEQLAKAQQENLRVTGEKSEQIMHTYSFRFV</sequence>
<dbReference type="InterPro" id="IPR050143">
    <property type="entry name" value="TRIM/RBCC"/>
</dbReference>
<evidence type="ECO:0000256" key="1">
    <source>
        <dbReference type="ARBA" id="ARBA00022723"/>
    </source>
</evidence>
<evidence type="ECO:0000313" key="6">
    <source>
        <dbReference type="Ensembl" id="ENSOSIP00000016493.1"/>
    </source>
</evidence>